<dbReference type="KEGG" id="rbi:RB2501_05340"/>
<dbReference type="Proteomes" id="UP000009049">
    <property type="component" value="Chromosome"/>
</dbReference>
<feature type="compositionally biased region" description="Low complexity" evidence="1">
    <location>
        <begin position="31"/>
        <end position="42"/>
    </location>
</feature>
<dbReference type="PROSITE" id="PS51257">
    <property type="entry name" value="PROKAR_LIPOPROTEIN"/>
    <property type="match status" value="1"/>
</dbReference>
<dbReference type="HOGENOM" id="CLU_104845_0_0_10"/>
<keyword evidence="5" id="KW-1185">Reference proteome</keyword>
<dbReference type="AlphaFoldDB" id="A4CH88"/>
<feature type="signal peptide" evidence="2">
    <location>
        <begin position="1"/>
        <end position="23"/>
    </location>
</feature>
<proteinExistence type="predicted"/>
<evidence type="ECO:0000313" key="5">
    <source>
        <dbReference type="Proteomes" id="UP000009049"/>
    </source>
</evidence>
<keyword evidence="2" id="KW-0732">Signal</keyword>
<name>A4CH88_ROBBH</name>
<dbReference type="Gene3D" id="3.30.1330.40">
    <property type="entry name" value="RutC-like"/>
    <property type="match status" value="1"/>
</dbReference>
<accession>A4CH88</accession>
<dbReference type="PANTHER" id="PTHR43760">
    <property type="entry name" value="ENDORIBONUCLEASE-RELATED"/>
    <property type="match status" value="1"/>
</dbReference>
<dbReference type="eggNOG" id="COG0251">
    <property type="taxonomic scope" value="Bacteria"/>
</dbReference>
<feature type="chain" id="PRO_5002666131" evidence="2">
    <location>
        <begin position="24"/>
        <end position="207"/>
    </location>
</feature>
<evidence type="ECO:0000256" key="2">
    <source>
        <dbReference type="SAM" id="SignalP"/>
    </source>
</evidence>
<gene>
    <name evidence="4" type="ordered locus">RB2501_05340</name>
</gene>
<dbReference type="InterPro" id="IPR013813">
    <property type="entry name" value="Endoribo_LPSP/chorism_mut-like"/>
</dbReference>
<dbReference type="Pfam" id="PF14588">
    <property type="entry name" value="YjgF_endoribonc"/>
    <property type="match status" value="1"/>
</dbReference>
<dbReference type="EMBL" id="CP001712">
    <property type="protein sequence ID" value="EAR16296.1"/>
    <property type="molecule type" value="Genomic_DNA"/>
</dbReference>
<dbReference type="RefSeq" id="WP_015753053.1">
    <property type="nucleotide sequence ID" value="NC_013222.1"/>
</dbReference>
<evidence type="ECO:0000313" key="4">
    <source>
        <dbReference type="EMBL" id="EAR16296.1"/>
    </source>
</evidence>
<feature type="region of interest" description="Disordered" evidence="1">
    <location>
        <begin position="19"/>
        <end position="57"/>
    </location>
</feature>
<dbReference type="PANTHER" id="PTHR43760:SF1">
    <property type="entry name" value="ENDORIBONUCLEASE L-PSP_CHORISMATE MUTASE-LIKE DOMAIN-CONTAINING PROTEIN"/>
    <property type="match status" value="1"/>
</dbReference>
<sequence>MKRTVWAFIALALTLSCNGPSNTHDTPADPSAGSGSQSAESGAMRDAADSPDPDFDPETRLAELGIDLPEAATPVANYVNAVRSGNLIFLAGKGPKKADGTYITGQVGTDLTEEEGYEAARLTAINQLAVLKAELGNLDRVVRIVKVHGMVNAAPGFTNQPEVINGFSDLMVAVFGDRGKHARAAVGMGSLPRNISVEVEAVVEVRD</sequence>
<feature type="domain" description="Endoribonuclease L-PSP/chorismate mutase-like" evidence="3">
    <location>
        <begin position="58"/>
        <end position="194"/>
    </location>
</feature>
<organism evidence="4 5">
    <name type="scientific">Robiginitalea biformata (strain ATCC BAA-864 / DSM 15991 / KCTC 12146 / HTCC2501)</name>
    <dbReference type="NCBI Taxonomy" id="313596"/>
    <lineage>
        <taxon>Bacteria</taxon>
        <taxon>Pseudomonadati</taxon>
        <taxon>Bacteroidota</taxon>
        <taxon>Flavobacteriia</taxon>
        <taxon>Flavobacteriales</taxon>
        <taxon>Flavobacteriaceae</taxon>
        <taxon>Robiginitalea</taxon>
    </lineage>
</organism>
<dbReference type="InterPro" id="IPR035959">
    <property type="entry name" value="RutC-like_sf"/>
</dbReference>
<evidence type="ECO:0000259" key="3">
    <source>
        <dbReference type="Pfam" id="PF14588"/>
    </source>
</evidence>
<dbReference type="CDD" id="cd02199">
    <property type="entry name" value="YjgF_YER057c_UK114_like_1"/>
    <property type="match status" value="1"/>
</dbReference>
<reference evidence="4 5" key="1">
    <citation type="journal article" date="2009" name="J. Bacteriol.">
        <title>Complete genome sequence of Robiginitalea biformata HTCC2501.</title>
        <authorList>
            <person name="Oh H.M."/>
            <person name="Giovannoni S.J."/>
            <person name="Lee K."/>
            <person name="Ferriera S."/>
            <person name="Johnson J."/>
            <person name="Cho J.C."/>
        </authorList>
    </citation>
    <scope>NUCLEOTIDE SEQUENCE [LARGE SCALE GENOMIC DNA]</scope>
    <source>
        <strain evidence="5">ATCC BAA-864 / HTCC2501 / KCTC 12146</strain>
    </source>
</reference>
<dbReference type="OrthoDB" id="9806350at2"/>
<protein>
    <submittedName>
        <fullName evidence="4">Transcription regulator</fullName>
    </submittedName>
</protein>
<dbReference type="STRING" id="313596.RB2501_05340"/>
<dbReference type="SUPFAM" id="SSF55298">
    <property type="entry name" value="YjgF-like"/>
    <property type="match status" value="1"/>
</dbReference>
<evidence type="ECO:0000256" key="1">
    <source>
        <dbReference type="SAM" id="MobiDB-lite"/>
    </source>
</evidence>